<dbReference type="EMBL" id="JAPFFK010000016">
    <property type="protein sequence ID" value="KAJ6705232.1"/>
    <property type="molecule type" value="Genomic_DNA"/>
</dbReference>
<evidence type="ECO:0000313" key="1">
    <source>
        <dbReference type="EMBL" id="KAJ6705232.1"/>
    </source>
</evidence>
<proteinExistence type="predicted"/>
<dbReference type="Proteomes" id="UP001151532">
    <property type="component" value="Chromosome 3"/>
</dbReference>
<gene>
    <name evidence="1" type="ORF">OIU79_010023</name>
</gene>
<keyword evidence="2" id="KW-1185">Reference proteome</keyword>
<reference evidence="1" key="2">
    <citation type="journal article" date="2023" name="Int. J. Mol. Sci.">
        <title>De Novo Assembly and Annotation of 11 Diverse Shrub Willow (Salix) Genomes Reveals Novel Gene Organization in Sex-Linked Regions.</title>
        <authorList>
            <person name="Hyden B."/>
            <person name="Feng K."/>
            <person name="Yates T.B."/>
            <person name="Jawdy S."/>
            <person name="Cereghino C."/>
            <person name="Smart L.B."/>
            <person name="Muchero W."/>
        </authorList>
    </citation>
    <scope>NUCLEOTIDE SEQUENCE</scope>
    <source>
        <tissue evidence="1">Shoot tip</tissue>
    </source>
</reference>
<sequence length="105" mass="11988">MGASCAWFPFASNRKQNPPNHNPCTSPLGAFQKTPPFMLVWCQFVPAQESILLMREMGMKGMHQSEDGKHRFLYNLPYTCCPPCVQLQGLNFTHFLSPKKQDAQR</sequence>
<dbReference type="AlphaFoldDB" id="A0A9Q0QF60"/>
<reference evidence="1" key="1">
    <citation type="submission" date="2022-11" db="EMBL/GenBank/DDBJ databases">
        <authorList>
            <person name="Hyden B.L."/>
            <person name="Feng K."/>
            <person name="Yates T."/>
            <person name="Jawdy S."/>
            <person name="Smart L.B."/>
            <person name="Muchero W."/>
        </authorList>
    </citation>
    <scope>NUCLEOTIDE SEQUENCE</scope>
    <source>
        <tissue evidence="1">Shoot tip</tissue>
    </source>
</reference>
<protein>
    <submittedName>
        <fullName evidence="1">Uncharacterized protein</fullName>
    </submittedName>
</protein>
<evidence type="ECO:0000313" key="2">
    <source>
        <dbReference type="Proteomes" id="UP001151532"/>
    </source>
</evidence>
<comment type="caution">
    <text evidence="1">The sequence shown here is derived from an EMBL/GenBank/DDBJ whole genome shotgun (WGS) entry which is preliminary data.</text>
</comment>
<accession>A0A9Q0QF60</accession>
<name>A0A9Q0QF60_SALPP</name>
<organism evidence="1 2">
    <name type="scientific">Salix purpurea</name>
    <name type="common">Purple osier willow</name>
    <dbReference type="NCBI Taxonomy" id="77065"/>
    <lineage>
        <taxon>Eukaryota</taxon>
        <taxon>Viridiplantae</taxon>
        <taxon>Streptophyta</taxon>
        <taxon>Embryophyta</taxon>
        <taxon>Tracheophyta</taxon>
        <taxon>Spermatophyta</taxon>
        <taxon>Magnoliopsida</taxon>
        <taxon>eudicotyledons</taxon>
        <taxon>Gunneridae</taxon>
        <taxon>Pentapetalae</taxon>
        <taxon>rosids</taxon>
        <taxon>fabids</taxon>
        <taxon>Malpighiales</taxon>
        <taxon>Salicaceae</taxon>
        <taxon>Saliceae</taxon>
        <taxon>Salix</taxon>
    </lineage>
</organism>